<dbReference type="InterPro" id="IPR029063">
    <property type="entry name" value="SAM-dependent_MTases_sf"/>
</dbReference>
<reference evidence="2" key="1">
    <citation type="submission" date="2020-06" db="EMBL/GenBank/DDBJ databases">
        <authorList>
            <consortium name="Plant Systems Biology data submission"/>
        </authorList>
    </citation>
    <scope>NUCLEOTIDE SEQUENCE</scope>
    <source>
        <strain evidence="2">D6</strain>
    </source>
</reference>
<dbReference type="OrthoDB" id="10253390at2759"/>
<keyword evidence="3" id="KW-1185">Reference proteome</keyword>
<dbReference type="PANTHER" id="PTHR47473">
    <property type="entry name" value="BTA1P"/>
    <property type="match status" value="1"/>
</dbReference>
<dbReference type="Proteomes" id="UP001153069">
    <property type="component" value="Unassembled WGS sequence"/>
</dbReference>
<feature type="transmembrane region" description="Helical" evidence="1">
    <location>
        <begin position="22"/>
        <end position="39"/>
    </location>
</feature>
<accession>A0A9N8DTH2</accession>
<evidence type="ECO:0008006" key="4">
    <source>
        <dbReference type="Google" id="ProtNLM"/>
    </source>
</evidence>
<keyword evidence="1" id="KW-0472">Membrane</keyword>
<keyword evidence="1" id="KW-0812">Transmembrane</keyword>
<dbReference type="AlphaFoldDB" id="A0A9N8DTH2"/>
<name>A0A9N8DTH2_9STRA</name>
<gene>
    <name evidence="2" type="ORF">SEMRO_268_G103680.1</name>
</gene>
<proteinExistence type="predicted"/>
<dbReference type="EMBL" id="CAICTM010000267">
    <property type="protein sequence ID" value="CAB9506476.1"/>
    <property type="molecule type" value="Genomic_DNA"/>
</dbReference>
<evidence type="ECO:0000256" key="1">
    <source>
        <dbReference type="SAM" id="Phobius"/>
    </source>
</evidence>
<evidence type="ECO:0000313" key="3">
    <source>
        <dbReference type="Proteomes" id="UP001153069"/>
    </source>
</evidence>
<sequence length="326" mass="36713">MADSSSVMTGDLESLLKMLESPGGLAIMAAWMLLVFVLFPPGAKDQPEDDPSLKDAYLTFSTYEPKATWSSDWKVLKAMWFSKITGSDLQERLNSFYETQADLYDSYRFRMLHGRPLMLKGVTRHLKPSAAIKKKGLVWVDLACGTGYNVENFRTCLKKFQKIYLLDLCVPLCKVAQRERADKYNDPGKENKKITVIHGDATDFECAELPPAGTVDLVTISYSLVMIPDWHKALANAKRLLKPGVGMIAVSDFTVAPDQMGMMKSFWTKTFEQDHVFLDEAHLKALYTNFDVVEAAGAYGPLPYTPSFLQPAYYHFVGTNKKKEKE</sequence>
<protein>
    <recommendedName>
        <fullName evidence="4">Methyltransferase type 11 domain-containing protein</fullName>
    </recommendedName>
</protein>
<dbReference type="Gene3D" id="3.40.50.150">
    <property type="entry name" value="Vaccinia Virus protein VP39"/>
    <property type="match status" value="1"/>
</dbReference>
<dbReference type="SUPFAM" id="SSF53335">
    <property type="entry name" value="S-adenosyl-L-methionine-dependent methyltransferases"/>
    <property type="match status" value="1"/>
</dbReference>
<evidence type="ECO:0000313" key="2">
    <source>
        <dbReference type="EMBL" id="CAB9506476.1"/>
    </source>
</evidence>
<comment type="caution">
    <text evidence="2">The sequence shown here is derived from an EMBL/GenBank/DDBJ whole genome shotgun (WGS) entry which is preliminary data.</text>
</comment>
<dbReference type="PANTHER" id="PTHR47473:SF1">
    <property type="entry name" value="METHYLTRANSFERASE DOMAIN-CONTAINING PROTEIN"/>
    <property type="match status" value="1"/>
</dbReference>
<keyword evidence="1" id="KW-1133">Transmembrane helix</keyword>
<organism evidence="2 3">
    <name type="scientific">Seminavis robusta</name>
    <dbReference type="NCBI Taxonomy" id="568900"/>
    <lineage>
        <taxon>Eukaryota</taxon>
        <taxon>Sar</taxon>
        <taxon>Stramenopiles</taxon>
        <taxon>Ochrophyta</taxon>
        <taxon>Bacillariophyta</taxon>
        <taxon>Bacillariophyceae</taxon>
        <taxon>Bacillariophycidae</taxon>
        <taxon>Naviculales</taxon>
        <taxon>Naviculaceae</taxon>
        <taxon>Seminavis</taxon>
    </lineage>
</organism>
<dbReference type="CDD" id="cd02440">
    <property type="entry name" value="AdoMet_MTases"/>
    <property type="match status" value="1"/>
</dbReference>
<dbReference type="Pfam" id="PF13489">
    <property type="entry name" value="Methyltransf_23"/>
    <property type="match status" value="1"/>
</dbReference>